<dbReference type="EMBL" id="BAAALS010000021">
    <property type="protein sequence ID" value="GAA1765726.1"/>
    <property type="molecule type" value="Genomic_DNA"/>
</dbReference>
<protein>
    <recommendedName>
        <fullName evidence="4">Secreted protein</fullName>
    </recommendedName>
</protein>
<evidence type="ECO:0000313" key="2">
    <source>
        <dbReference type="EMBL" id="GAA1765726.1"/>
    </source>
</evidence>
<name>A0ABP4WZR6_9ACTN</name>
<reference evidence="3" key="1">
    <citation type="journal article" date="2019" name="Int. J. Syst. Evol. Microbiol.">
        <title>The Global Catalogue of Microorganisms (GCM) 10K type strain sequencing project: providing services to taxonomists for standard genome sequencing and annotation.</title>
        <authorList>
            <consortium name="The Broad Institute Genomics Platform"/>
            <consortium name="The Broad Institute Genome Sequencing Center for Infectious Disease"/>
            <person name="Wu L."/>
            <person name="Ma J."/>
        </authorList>
    </citation>
    <scope>NUCLEOTIDE SEQUENCE [LARGE SCALE GENOMIC DNA]</scope>
    <source>
        <strain evidence="3">JCM 13249</strain>
    </source>
</reference>
<organism evidence="2 3">
    <name type="scientific">Luedemannella helvata</name>
    <dbReference type="NCBI Taxonomy" id="349315"/>
    <lineage>
        <taxon>Bacteria</taxon>
        <taxon>Bacillati</taxon>
        <taxon>Actinomycetota</taxon>
        <taxon>Actinomycetes</taxon>
        <taxon>Micromonosporales</taxon>
        <taxon>Micromonosporaceae</taxon>
        <taxon>Luedemannella</taxon>
    </lineage>
</organism>
<proteinExistence type="predicted"/>
<gene>
    <name evidence="2" type="ORF">GCM10009681_40990</name>
</gene>
<feature type="signal peptide" evidence="1">
    <location>
        <begin position="1"/>
        <end position="22"/>
    </location>
</feature>
<feature type="chain" id="PRO_5047083742" description="Secreted protein" evidence="1">
    <location>
        <begin position="23"/>
        <end position="161"/>
    </location>
</feature>
<evidence type="ECO:0000256" key="1">
    <source>
        <dbReference type="SAM" id="SignalP"/>
    </source>
</evidence>
<accession>A0ABP4WZR6</accession>
<dbReference type="RefSeq" id="WP_344084323.1">
    <property type="nucleotide sequence ID" value="NZ_BAAALS010000021.1"/>
</dbReference>
<comment type="caution">
    <text evidence="2">The sequence shown here is derived from an EMBL/GenBank/DDBJ whole genome shotgun (WGS) entry which is preliminary data.</text>
</comment>
<keyword evidence="3" id="KW-1185">Reference proteome</keyword>
<sequence>MRPSTRLIAVLAALVASLTVTAAPAQAAPTTDFRADSGDRCAYGAAKGTFDWNPLTVSILPAVHATGSVIDRPAPNDVTACRDDLMYTVVTFSAYTRGVLVDTEAARADNGVADLRLALMARGSVIDTVVVQVCRHSTVPTFAPVDYCGRPAAYVRPDLKG</sequence>
<evidence type="ECO:0008006" key="4">
    <source>
        <dbReference type="Google" id="ProtNLM"/>
    </source>
</evidence>
<dbReference type="Proteomes" id="UP001500655">
    <property type="component" value="Unassembled WGS sequence"/>
</dbReference>
<keyword evidence="1" id="KW-0732">Signal</keyword>
<evidence type="ECO:0000313" key="3">
    <source>
        <dbReference type="Proteomes" id="UP001500655"/>
    </source>
</evidence>